<reference evidence="2" key="1">
    <citation type="journal article" date="2014" name="Front. Microbiol.">
        <title>High frequency of phylogenetically diverse reductive dehalogenase-homologous genes in deep subseafloor sedimentary metagenomes.</title>
        <authorList>
            <person name="Kawai M."/>
            <person name="Futagami T."/>
            <person name="Toyoda A."/>
            <person name="Takaki Y."/>
            <person name="Nishi S."/>
            <person name="Hori S."/>
            <person name="Arai W."/>
            <person name="Tsubouchi T."/>
            <person name="Morono Y."/>
            <person name="Uchiyama I."/>
            <person name="Ito T."/>
            <person name="Fujiyama A."/>
            <person name="Inagaki F."/>
            <person name="Takami H."/>
        </authorList>
    </citation>
    <scope>NUCLEOTIDE SEQUENCE</scope>
    <source>
        <strain evidence="2">Expedition CK06-06</strain>
    </source>
</reference>
<protein>
    <recommendedName>
        <fullName evidence="1">GGDEF domain-containing protein</fullName>
    </recommendedName>
</protein>
<feature type="domain" description="GGDEF" evidence="1">
    <location>
        <begin position="178"/>
        <end position="252"/>
    </location>
</feature>
<dbReference type="PANTHER" id="PTHR45138:SF9">
    <property type="entry name" value="DIGUANYLATE CYCLASE DGCM-RELATED"/>
    <property type="match status" value="1"/>
</dbReference>
<dbReference type="CDD" id="cd01949">
    <property type="entry name" value="GGDEF"/>
    <property type="match status" value="1"/>
</dbReference>
<dbReference type="SUPFAM" id="SSF55781">
    <property type="entry name" value="GAF domain-like"/>
    <property type="match status" value="1"/>
</dbReference>
<gene>
    <name evidence="2" type="ORF">S06H3_21458</name>
</gene>
<dbReference type="NCBIfam" id="TIGR00254">
    <property type="entry name" value="GGDEF"/>
    <property type="match status" value="1"/>
</dbReference>
<dbReference type="InterPro" id="IPR000160">
    <property type="entry name" value="GGDEF_dom"/>
</dbReference>
<dbReference type="GO" id="GO:0043709">
    <property type="term" value="P:cell adhesion involved in single-species biofilm formation"/>
    <property type="evidence" value="ECO:0007669"/>
    <property type="project" value="TreeGrafter"/>
</dbReference>
<dbReference type="SMART" id="SM00267">
    <property type="entry name" value="GGDEF"/>
    <property type="match status" value="1"/>
</dbReference>
<dbReference type="PANTHER" id="PTHR45138">
    <property type="entry name" value="REGULATORY COMPONENTS OF SENSORY TRANSDUCTION SYSTEM"/>
    <property type="match status" value="1"/>
</dbReference>
<organism evidence="2">
    <name type="scientific">marine sediment metagenome</name>
    <dbReference type="NCBI Taxonomy" id="412755"/>
    <lineage>
        <taxon>unclassified sequences</taxon>
        <taxon>metagenomes</taxon>
        <taxon>ecological metagenomes</taxon>
    </lineage>
</organism>
<dbReference type="InterPro" id="IPR050469">
    <property type="entry name" value="Diguanylate_Cyclase"/>
</dbReference>
<proteinExistence type="predicted"/>
<dbReference type="Pfam" id="PF13185">
    <property type="entry name" value="GAF_2"/>
    <property type="match status" value="1"/>
</dbReference>
<dbReference type="SMART" id="SM00065">
    <property type="entry name" value="GAF"/>
    <property type="match status" value="1"/>
</dbReference>
<dbReference type="PROSITE" id="PS50887">
    <property type="entry name" value="GGDEF"/>
    <property type="match status" value="1"/>
</dbReference>
<dbReference type="Gene3D" id="3.30.450.40">
    <property type="match status" value="1"/>
</dbReference>
<dbReference type="GO" id="GO:1902201">
    <property type="term" value="P:negative regulation of bacterial-type flagellum-dependent cell motility"/>
    <property type="evidence" value="ECO:0007669"/>
    <property type="project" value="TreeGrafter"/>
</dbReference>
<evidence type="ECO:0000259" key="1">
    <source>
        <dbReference type="PROSITE" id="PS50887"/>
    </source>
</evidence>
<name>X1LJ58_9ZZZZ</name>
<dbReference type="AlphaFoldDB" id="X1LJ58"/>
<feature type="non-terminal residue" evidence="2">
    <location>
        <position position="252"/>
    </location>
</feature>
<feature type="non-terminal residue" evidence="2">
    <location>
        <position position="1"/>
    </location>
</feature>
<dbReference type="InterPro" id="IPR003018">
    <property type="entry name" value="GAF"/>
</dbReference>
<dbReference type="GO" id="GO:0052621">
    <property type="term" value="F:diguanylate cyclase activity"/>
    <property type="evidence" value="ECO:0007669"/>
    <property type="project" value="TreeGrafter"/>
</dbReference>
<dbReference type="InterPro" id="IPR043128">
    <property type="entry name" value="Rev_trsase/Diguanyl_cyclase"/>
</dbReference>
<accession>X1LJ58</accession>
<sequence length="252" mass="28864">LDLETLLLKILEELKKAFGYYNAAILLVDRESSKLIIKAAKGYSQKILKMKFRIGIDGITGHVAATGETYYAPDVSKDKYYIEGVPHVKSEVVIPLKIEKRTIGVLDVESKKNDAFSEWEIKLLSIIAAQIANAIEKSRLYEETKMLSLTDPLTELPNRRHFDIMIDTELRRSERYNRPLSLLLIDLDNFKSYNDRNGHLEGDKVLAEYAKFMKLSIRDIDFICRFGGDEFVVVLPETDESFAKAVAERIRK</sequence>
<dbReference type="Gene3D" id="3.30.70.270">
    <property type="match status" value="1"/>
</dbReference>
<evidence type="ECO:0000313" key="2">
    <source>
        <dbReference type="EMBL" id="GAI05876.1"/>
    </source>
</evidence>
<dbReference type="InterPro" id="IPR029016">
    <property type="entry name" value="GAF-like_dom_sf"/>
</dbReference>
<dbReference type="SUPFAM" id="SSF55073">
    <property type="entry name" value="Nucleotide cyclase"/>
    <property type="match status" value="1"/>
</dbReference>
<dbReference type="Pfam" id="PF00990">
    <property type="entry name" value="GGDEF"/>
    <property type="match status" value="1"/>
</dbReference>
<dbReference type="InterPro" id="IPR029787">
    <property type="entry name" value="Nucleotide_cyclase"/>
</dbReference>
<dbReference type="GO" id="GO:0005886">
    <property type="term" value="C:plasma membrane"/>
    <property type="evidence" value="ECO:0007669"/>
    <property type="project" value="TreeGrafter"/>
</dbReference>
<comment type="caution">
    <text evidence="2">The sequence shown here is derived from an EMBL/GenBank/DDBJ whole genome shotgun (WGS) entry which is preliminary data.</text>
</comment>
<dbReference type="EMBL" id="BARV01011273">
    <property type="protein sequence ID" value="GAI05876.1"/>
    <property type="molecule type" value="Genomic_DNA"/>
</dbReference>